<evidence type="ECO:0000313" key="2">
    <source>
        <dbReference type="EMBL" id="KAF2167479.1"/>
    </source>
</evidence>
<dbReference type="GeneID" id="54559540"/>
<sequence>MPAPEVLASALRFAYGDLLVKLSPDGTLDVLISKAVVAKSCPTLAFCLRTIADPQYISWLDSSVPAQLPDSPHSIDLSTLALRFVDGTLLLEGTEFDGVPEHVLCRSFDHSCLSIPGWPQHTFSSEQYGNTSNVLVACQYLVLFKILHKQDFSLDDLEPWYDSVDKDNIERYLDQVSELCARAEYLGCLPLIAKVLTSKLSSCPFFWETMGSNPFNRMLLGEKLRSKEIYFDAFRHFTASSHGKKEKLAGLSDFLGMSLASFSSLNQSMRVQQAIVIEDLLKKLRQMALPKSNTRPSDRQSTHTIFLNKGKPDIESFSNSQKNAAKAEFLARAHWAEYYTQQEMDYYIATDYGDGRGRLRKALAEIEESTADGSGHLVFGATAVTGLATTFNLKEDSINQLTHFLGQIVRVADAKIKRAFKTKEVISAQGVSVIWRRARFDVNEDYWTYLPYDENDVPWETDPVWEEATLQRGTFDSTPATTAQLQTLGIVTASETNPEELKVDWGAAMPPASAIPPPVADDTEDANGPEEKERPAIREIADVQPGQDMQNIKPFSEW</sequence>
<dbReference type="OrthoDB" id="3896443at2759"/>
<dbReference type="RefSeq" id="XP_033668368.1">
    <property type="nucleotide sequence ID" value="XM_033806268.1"/>
</dbReference>
<feature type="region of interest" description="Disordered" evidence="1">
    <location>
        <begin position="509"/>
        <end position="558"/>
    </location>
</feature>
<evidence type="ECO:0000313" key="3">
    <source>
        <dbReference type="Proteomes" id="UP000799537"/>
    </source>
</evidence>
<accession>A0A6A6CP07</accession>
<dbReference type="AlphaFoldDB" id="A0A6A6CP07"/>
<feature type="compositionally biased region" description="Basic and acidic residues" evidence="1">
    <location>
        <begin position="529"/>
        <end position="541"/>
    </location>
</feature>
<keyword evidence="3" id="KW-1185">Reference proteome</keyword>
<proteinExistence type="predicted"/>
<dbReference type="Proteomes" id="UP000799537">
    <property type="component" value="Unassembled WGS sequence"/>
</dbReference>
<organism evidence="2 3">
    <name type="scientific">Zasmidium cellare ATCC 36951</name>
    <dbReference type="NCBI Taxonomy" id="1080233"/>
    <lineage>
        <taxon>Eukaryota</taxon>
        <taxon>Fungi</taxon>
        <taxon>Dikarya</taxon>
        <taxon>Ascomycota</taxon>
        <taxon>Pezizomycotina</taxon>
        <taxon>Dothideomycetes</taxon>
        <taxon>Dothideomycetidae</taxon>
        <taxon>Mycosphaerellales</taxon>
        <taxon>Mycosphaerellaceae</taxon>
        <taxon>Zasmidium</taxon>
    </lineage>
</organism>
<dbReference type="EMBL" id="ML993593">
    <property type="protein sequence ID" value="KAF2167479.1"/>
    <property type="molecule type" value="Genomic_DNA"/>
</dbReference>
<reference evidence="2" key="1">
    <citation type="journal article" date="2020" name="Stud. Mycol.">
        <title>101 Dothideomycetes genomes: a test case for predicting lifestyles and emergence of pathogens.</title>
        <authorList>
            <person name="Haridas S."/>
            <person name="Albert R."/>
            <person name="Binder M."/>
            <person name="Bloem J."/>
            <person name="Labutti K."/>
            <person name="Salamov A."/>
            <person name="Andreopoulos B."/>
            <person name="Baker S."/>
            <person name="Barry K."/>
            <person name="Bills G."/>
            <person name="Bluhm B."/>
            <person name="Cannon C."/>
            <person name="Castanera R."/>
            <person name="Culley D."/>
            <person name="Daum C."/>
            <person name="Ezra D."/>
            <person name="Gonzalez J."/>
            <person name="Henrissat B."/>
            <person name="Kuo A."/>
            <person name="Liang C."/>
            <person name="Lipzen A."/>
            <person name="Lutzoni F."/>
            <person name="Magnuson J."/>
            <person name="Mondo S."/>
            <person name="Nolan M."/>
            <person name="Ohm R."/>
            <person name="Pangilinan J."/>
            <person name="Park H.-J."/>
            <person name="Ramirez L."/>
            <person name="Alfaro M."/>
            <person name="Sun H."/>
            <person name="Tritt A."/>
            <person name="Yoshinaga Y."/>
            <person name="Zwiers L.-H."/>
            <person name="Turgeon B."/>
            <person name="Goodwin S."/>
            <person name="Spatafora J."/>
            <person name="Crous P."/>
            <person name="Grigoriev I."/>
        </authorList>
    </citation>
    <scope>NUCLEOTIDE SEQUENCE</scope>
    <source>
        <strain evidence="2">ATCC 36951</strain>
    </source>
</reference>
<protein>
    <submittedName>
        <fullName evidence="2">Uncharacterized protein</fullName>
    </submittedName>
</protein>
<gene>
    <name evidence="2" type="ORF">M409DRAFT_22287</name>
</gene>
<evidence type="ECO:0000256" key="1">
    <source>
        <dbReference type="SAM" id="MobiDB-lite"/>
    </source>
</evidence>
<name>A0A6A6CP07_ZASCE</name>